<keyword evidence="1" id="KW-0418">Kinase</keyword>
<feature type="domain" description="Histidine kinase/HSP90-like ATPase" evidence="2">
    <location>
        <begin position="12"/>
        <end position="116"/>
    </location>
</feature>
<dbReference type="SUPFAM" id="SSF55874">
    <property type="entry name" value="ATPase domain of HSP90 chaperone/DNA topoisomerase II/histidine kinase"/>
    <property type="match status" value="1"/>
</dbReference>
<evidence type="ECO:0000313" key="3">
    <source>
        <dbReference type="EMBL" id="RZT84971.1"/>
    </source>
</evidence>
<dbReference type="Gene3D" id="3.30.565.10">
    <property type="entry name" value="Histidine kinase-like ATPase, C-terminal domain"/>
    <property type="match status" value="1"/>
</dbReference>
<dbReference type="EMBL" id="SHKL01000001">
    <property type="protein sequence ID" value="RZT84971.1"/>
    <property type="molecule type" value="Genomic_DNA"/>
</dbReference>
<dbReference type="InterPro" id="IPR003594">
    <property type="entry name" value="HATPase_dom"/>
</dbReference>
<reference evidence="3 4" key="1">
    <citation type="submission" date="2019-02" db="EMBL/GenBank/DDBJ databases">
        <title>Sequencing the genomes of 1000 actinobacteria strains.</title>
        <authorList>
            <person name="Klenk H.-P."/>
        </authorList>
    </citation>
    <scope>NUCLEOTIDE SEQUENCE [LARGE SCALE GENOMIC DNA]</scope>
    <source>
        <strain evidence="3 4">DSM 45779</strain>
    </source>
</reference>
<sequence>MCRAYEPVPGSCGLVRRDVTAFLSEMHLDVETVESAVLVANELASNAIEHARTPFRIAVSLLADRLRIEVTDGSREQPVLRPHDPGAMRGRGLQMVDRLATVWSYEIGPEGKTVVAEMGLAGVPV</sequence>
<evidence type="ECO:0000259" key="2">
    <source>
        <dbReference type="Pfam" id="PF13581"/>
    </source>
</evidence>
<dbReference type="AlphaFoldDB" id="A0A4Q7UVT3"/>
<organism evidence="3 4">
    <name type="scientific">Pseudonocardia sediminis</name>
    <dbReference type="NCBI Taxonomy" id="1397368"/>
    <lineage>
        <taxon>Bacteria</taxon>
        <taxon>Bacillati</taxon>
        <taxon>Actinomycetota</taxon>
        <taxon>Actinomycetes</taxon>
        <taxon>Pseudonocardiales</taxon>
        <taxon>Pseudonocardiaceae</taxon>
        <taxon>Pseudonocardia</taxon>
    </lineage>
</organism>
<dbReference type="Pfam" id="PF13581">
    <property type="entry name" value="HATPase_c_2"/>
    <property type="match status" value="1"/>
</dbReference>
<dbReference type="Proteomes" id="UP000291591">
    <property type="component" value="Unassembled WGS sequence"/>
</dbReference>
<dbReference type="PANTHER" id="PTHR35526:SF3">
    <property type="entry name" value="ANTI-SIGMA-F FACTOR RSBW"/>
    <property type="match status" value="1"/>
</dbReference>
<evidence type="ECO:0000313" key="4">
    <source>
        <dbReference type="Proteomes" id="UP000291591"/>
    </source>
</evidence>
<comment type="caution">
    <text evidence="3">The sequence shown here is derived from an EMBL/GenBank/DDBJ whole genome shotgun (WGS) entry which is preliminary data.</text>
</comment>
<dbReference type="GO" id="GO:0004674">
    <property type="term" value="F:protein serine/threonine kinase activity"/>
    <property type="evidence" value="ECO:0007669"/>
    <property type="project" value="UniProtKB-KW"/>
</dbReference>
<evidence type="ECO:0000256" key="1">
    <source>
        <dbReference type="ARBA" id="ARBA00022527"/>
    </source>
</evidence>
<proteinExistence type="predicted"/>
<dbReference type="PANTHER" id="PTHR35526">
    <property type="entry name" value="ANTI-SIGMA-F FACTOR RSBW-RELATED"/>
    <property type="match status" value="1"/>
</dbReference>
<gene>
    <name evidence="3" type="ORF">EV383_1832</name>
</gene>
<name>A0A4Q7UVT3_PSEST</name>
<keyword evidence="1" id="KW-0808">Transferase</keyword>
<keyword evidence="1" id="KW-0723">Serine/threonine-protein kinase</keyword>
<protein>
    <submittedName>
        <fullName evidence="3">Anti-sigma regulatory factor (Ser/Thr protein kinase)</fullName>
    </submittedName>
</protein>
<dbReference type="InterPro" id="IPR036890">
    <property type="entry name" value="HATPase_C_sf"/>
</dbReference>
<dbReference type="InterPro" id="IPR050267">
    <property type="entry name" value="Anti-sigma-factor_SerPK"/>
</dbReference>
<keyword evidence="4" id="KW-1185">Reference proteome</keyword>
<dbReference type="RefSeq" id="WP_242623434.1">
    <property type="nucleotide sequence ID" value="NZ_SHKL01000001.1"/>
</dbReference>
<dbReference type="CDD" id="cd16936">
    <property type="entry name" value="HATPase_RsbW-like"/>
    <property type="match status" value="1"/>
</dbReference>
<accession>A0A4Q7UVT3</accession>